<dbReference type="Proteomes" id="UP000273119">
    <property type="component" value="Unassembled WGS sequence"/>
</dbReference>
<reference evidence="1 2" key="1">
    <citation type="submission" date="2018-07" db="EMBL/GenBank/DDBJ databases">
        <title>Arthrobacter sp. nov., isolated from raw cow's milk with high bacterial count.</title>
        <authorList>
            <person name="Hahne J."/>
            <person name="Isele D."/>
            <person name="Lipski A."/>
        </authorList>
    </citation>
    <scope>NUCLEOTIDE SEQUENCE [LARGE SCALE GENOMIC DNA]</scope>
    <source>
        <strain evidence="1 2">JZ R-183</strain>
    </source>
</reference>
<dbReference type="AlphaFoldDB" id="A0A496PJ07"/>
<gene>
    <name evidence="1" type="ORF">DWQ67_08125</name>
</gene>
<evidence type="ECO:0000313" key="1">
    <source>
        <dbReference type="EMBL" id="RKW70438.1"/>
    </source>
</evidence>
<dbReference type="RefSeq" id="WP_121485091.1">
    <property type="nucleotide sequence ID" value="NZ_QQXL01000004.1"/>
</dbReference>
<dbReference type="PANTHER" id="PTHR46246:SF1">
    <property type="entry name" value="GUANOSINE-3',5'-BIS(DIPHOSPHATE) 3'-PYROPHOSPHOHYDROLASE MESH1"/>
    <property type="match status" value="1"/>
</dbReference>
<dbReference type="PANTHER" id="PTHR46246">
    <property type="entry name" value="GUANOSINE-3',5'-BIS(DIPHOSPHATE) 3'-PYROPHOSPHOHYDROLASE MESH1"/>
    <property type="match status" value="1"/>
</dbReference>
<dbReference type="GO" id="GO:0008893">
    <property type="term" value="F:guanosine-3',5'-bis(diphosphate) 3'-diphosphatase activity"/>
    <property type="evidence" value="ECO:0007669"/>
    <property type="project" value="TreeGrafter"/>
</dbReference>
<dbReference type="Pfam" id="PF13328">
    <property type="entry name" value="HD_4"/>
    <property type="match status" value="1"/>
</dbReference>
<comment type="caution">
    <text evidence="1">The sequence shown here is derived from an EMBL/GenBank/DDBJ whole genome shotgun (WGS) entry which is preliminary data.</text>
</comment>
<dbReference type="SUPFAM" id="SSF109604">
    <property type="entry name" value="HD-domain/PDEase-like"/>
    <property type="match status" value="1"/>
</dbReference>
<dbReference type="InterPro" id="IPR052194">
    <property type="entry name" value="MESH1"/>
</dbReference>
<organism evidence="1 2">
    <name type="scientific">Galactobacter caseinivorans</name>
    <dbReference type="NCBI Taxonomy" id="2676123"/>
    <lineage>
        <taxon>Bacteria</taxon>
        <taxon>Bacillati</taxon>
        <taxon>Actinomycetota</taxon>
        <taxon>Actinomycetes</taxon>
        <taxon>Micrococcales</taxon>
        <taxon>Micrococcaceae</taxon>
        <taxon>Galactobacter</taxon>
    </lineage>
</organism>
<dbReference type="Gene3D" id="1.10.3210.10">
    <property type="entry name" value="Hypothetical protein af1432"/>
    <property type="match status" value="1"/>
</dbReference>
<protein>
    <submittedName>
        <fullName evidence="1">HD domain-containing protein</fullName>
    </submittedName>
</protein>
<proteinExistence type="predicted"/>
<accession>A0A496PJ07</accession>
<keyword evidence="2" id="KW-1185">Reference proteome</keyword>
<name>A0A496PJ07_9MICC</name>
<dbReference type="EMBL" id="QQXL01000004">
    <property type="protein sequence ID" value="RKW70438.1"/>
    <property type="molecule type" value="Genomic_DNA"/>
</dbReference>
<sequence>MERRDLTIPARVLATSAHAGQQDKAGRPYIEHPARVAALVAQDVGPRHAAVAVAWLHDVVEDTDVTLEQIRQAFGDQIAAGVDAMTRRSGEEPDAYYARVRADQLALAVKRADIADNTDPARVALLDHATATRLAGKYRHARAELGLAS</sequence>
<evidence type="ECO:0000313" key="2">
    <source>
        <dbReference type="Proteomes" id="UP000273119"/>
    </source>
</evidence>